<dbReference type="RefSeq" id="WP_229679499.1">
    <property type="nucleotide sequence ID" value="NZ_BAABBD010000002.1"/>
</dbReference>
<evidence type="ECO:0000256" key="1">
    <source>
        <dbReference type="SAM" id="Phobius"/>
    </source>
</evidence>
<comment type="caution">
    <text evidence="2">The sequence shown here is derived from an EMBL/GenBank/DDBJ whole genome shotgun (WGS) entry which is preliminary data.</text>
</comment>
<name>A0ABQ2KG36_9MICO</name>
<evidence type="ECO:0000313" key="2">
    <source>
        <dbReference type="EMBL" id="GGN81853.1"/>
    </source>
</evidence>
<evidence type="ECO:0008006" key="4">
    <source>
        <dbReference type="Google" id="ProtNLM"/>
    </source>
</evidence>
<gene>
    <name evidence="2" type="ORF">GCM10010968_11030</name>
</gene>
<proteinExistence type="predicted"/>
<protein>
    <recommendedName>
        <fullName evidence="4">TadE-like protein</fullName>
    </recommendedName>
</protein>
<keyword evidence="3" id="KW-1185">Reference proteome</keyword>
<evidence type="ECO:0000313" key="3">
    <source>
        <dbReference type="Proteomes" id="UP000626982"/>
    </source>
</evidence>
<sequence length="156" mass="15574">MAERARARLRGALADDAGSASLEFLTVGVLLLVPLVYLVIALGQIQLAMLGVEGASRHAARVVAAADSHDAGLAAADRAIRVALADAGVDAGAANVAIECSPRPDACTTPRGTVTVRIEAAATLPLAPPVLGLDTGLAVPVEAQALQPVSAFGALP</sequence>
<keyword evidence="1" id="KW-1133">Transmembrane helix</keyword>
<feature type="transmembrane region" description="Helical" evidence="1">
    <location>
        <begin position="20"/>
        <end position="40"/>
    </location>
</feature>
<keyword evidence="1" id="KW-0472">Membrane</keyword>
<dbReference type="Proteomes" id="UP000626982">
    <property type="component" value="Unassembled WGS sequence"/>
</dbReference>
<organism evidence="2 3">
    <name type="scientific">Agrococcus terreus</name>
    <dbReference type="NCBI Taxonomy" id="574649"/>
    <lineage>
        <taxon>Bacteria</taxon>
        <taxon>Bacillati</taxon>
        <taxon>Actinomycetota</taxon>
        <taxon>Actinomycetes</taxon>
        <taxon>Micrococcales</taxon>
        <taxon>Microbacteriaceae</taxon>
        <taxon>Agrococcus</taxon>
    </lineage>
</organism>
<dbReference type="EMBL" id="BMLM01000001">
    <property type="protein sequence ID" value="GGN81853.1"/>
    <property type="molecule type" value="Genomic_DNA"/>
</dbReference>
<keyword evidence="1" id="KW-0812">Transmembrane</keyword>
<accession>A0ABQ2KG36</accession>
<reference evidence="3" key="1">
    <citation type="journal article" date="2019" name="Int. J. Syst. Evol. Microbiol.">
        <title>The Global Catalogue of Microorganisms (GCM) 10K type strain sequencing project: providing services to taxonomists for standard genome sequencing and annotation.</title>
        <authorList>
            <consortium name="The Broad Institute Genomics Platform"/>
            <consortium name="The Broad Institute Genome Sequencing Center for Infectious Disease"/>
            <person name="Wu L."/>
            <person name="Ma J."/>
        </authorList>
    </citation>
    <scope>NUCLEOTIDE SEQUENCE [LARGE SCALE GENOMIC DNA]</scope>
    <source>
        <strain evidence="3">CGMCC 1.6960</strain>
    </source>
</reference>